<dbReference type="InterPro" id="IPR001509">
    <property type="entry name" value="Epimerase_deHydtase"/>
</dbReference>
<evidence type="ECO:0000313" key="7">
    <source>
        <dbReference type="EMBL" id="ABB42279.1"/>
    </source>
</evidence>
<dbReference type="PRINTS" id="PR01713">
    <property type="entry name" value="NUCEPIMERASE"/>
</dbReference>
<dbReference type="OrthoDB" id="9803010at2"/>
<comment type="similarity">
    <text evidence="2">Belongs to the NAD(P)-dependent epimerase/dehydratase family.</text>
</comment>
<dbReference type="STRING" id="317025.Tcr_1687"/>
<dbReference type="KEGG" id="tcx:Tcr_1687"/>
<reference evidence="7" key="1">
    <citation type="submission" date="2006-07" db="EMBL/GenBank/DDBJ databases">
        <title>Complete sequence of Thiomicrospira crunogena XCL-2.</title>
        <authorList>
            <consortium name="US DOE Joint Genome Institute"/>
            <person name="Copeland A."/>
            <person name="Lucas S."/>
            <person name="Lapidus A."/>
            <person name="Barry K."/>
            <person name="Detter J.C."/>
            <person name="Glavina del Rio T."/>
            <person name="Hammon N."/>
            <person name="Israni S."/>
            <person name="Dalin E."/>
            <person name="Tice H."/>
            <person name="Pitluck S."/>
            <person name="Chain P."/>
            <person name="Malfatti S."/>
            <person name="Shin M."/>
            <person name="Vergez L."/>
            <person name="Schmutz J."/>
            <person name="Larimer F."/>
            <person name="Land M."/>
            <person name="Hauser L."/>
            <person name="Kyrpides N."/>
            <person name="Lykidis A."/>
            <person name="Scott K.M."/>
            <person name="Sievert S."/>
            <person name="Kerfeld C."/>
            <person name="Freyermuth S."/>
            <person name="Dobrinski K."/>
            <person name="Boller A."/>
            <person name="Fitzpatrick K."/>
            <person name="Thoma P."/>
            <person name="Moore J."/>
            <person name="Richardson P."/>
        </authorList>
    </citation>
    <scope>NUCLEOTIDE SEQUENCE</scope>
    <source>
        <strain evidence="7">XCL-2</strain>
    </source>
</reference>
<dbReference type="InterPro" id="IPR036291">
    <property type="entry name" value="NAD(P)-bd_dom_sf"/>
</dbReference>
<proteinExistence type="inferred from homology"/>
<dbReference type="HOGENOM" id="CLU_007383_1_7_6"/>
<evidence type="ECO:0000256" key="4">
    <source>
        <dbReference type="ARBA" id="ARBA00031367"/>
    </source>
</evidence>
<gene>
    <name evidence="7" type="ordered locus">Tcr_1687</name>
</gene>
<dbReference type="Gene3D" id="3.40.50.720">
    <property type="entry name" value="NAD(P)-binding Rossmann-like Domain"/>
    <property type="match status" value="1"/>
</dbReference>
<accession>Q31EZ4</accession>
<feature type="domain" description="NAD-dependent epimerase/dehydratase" evidence="6">
    <location>
        <begin position="7"/>
        <end position="223"/>
    </location>
</feature>
<evidence type="ECO:0000256" key="2">
    <source>
        <dbReference type="ARBA" id="ARBA00007637"/>
    </source>
</evidence>
<dbReference type="eggNOG" id="COG0451">
    <property type="taxonomic scope" value="Bacteria"/>
</dbReference>
<protein>
    <recommendedName>
        <fullName evidence="3">UDP-glucose 4-epimerase</fullName>
    </recommendedName>
    <alternativeName>
        <fullName evidence="5">Galactowaldenase</fullName>
    </alternativeName>
    <alternativeName>
        <fullName evidence="4">UDP-galactose 4-epimerase</fullName>
    </alternativeName>
</protein>
<sequence>MTQQTLLLTGATGFIGSHLLGKLLEQGYDVVVLKRSSSDIWRIQHLADQVRMYDVDTQPVSEVFESEKIDVVIHMATLYRKFDNGNEVSEMLASNVTFPTEILEAGARNGIKGFINTGTFFEYDCSRQPVDENAPIVPFNFYAKTKLAFETVLKTHSDTMMVNTFRLFSPYGEKDNQKLVPMIIQKALKGEAIELSEGLQKIDLIYVEDIVSGYMKAVERILSDTFQPEYEVFNLGSGVALSIRDVVSIVEQKIGKPLKKTWGEASEVDIPIAYADITKLARILHWKPEYTASQGIENTVNFYQKEGMK</sequence>
<evidence type="ECO:0000256" key="3">
    <source>
        <dbReference type="ARBA" id="ARBA00018569"/>
    </source>
</evidence>
<dbReference type="Pfam" id="PF01370">
    <property type="entry name" value="Epimerase"/>
    <property type="match status" value="1"/>
</dbReference>
<name>Q31EZ4_HYDCU</name>
<evidence type="ECO:0000259" key="6">
    <source>
        <dbReference type="Pfam" id="PF01370"/>
    </source>
</evidence>
<dbReference type="SUPFAM" id="SSF51735">
    <property type="entry name" value="NAD(P)-binding Rossmann-fold domains"/>
    <property type="match status" value="1"/>
</dbReference>
<dbReference type="PANTHER" id="PTHR43725">
    <property type="entry name" value="UDP-GLUCOSE 4-EPIMERASE"/>
    <property type="match status" value="1"/>
</dbReference>
<organism evidence="7">
    <name type="scientific">Hydrogenovibrio crunogenus (strain DSM 25203 / XCL-2)</name>
    <name type="common">Thiomicrospira crunogena</name>
    <dbReference type="NCBI Taxonomy" id="317025"/>
    <lineage>
        <taxon>Bacteria</taxon>
        <taxon>Pseudomonadati</taxon>
        <taxon>Pseudomonadota</taxon>
        <taxon>Gammaproteobacteria</taxon>
        <taxon>Thiotrichales</taxon>
        <taxon>Piscirickettsiaceae</taxon>
        <taxon>Hydrogenovibrio</taxon>
    </lineage>
</organism>
<dbReference type="PANTHER" id="PTHR43725:SF53">
    <property type="entry name" value="UDP-ARABINOSE 4-EPIMERASE 1"/>
    <property type="match status" value="1"/>
</dbReference>
<evidence type="ECO:0000256" key="1">
    <source>
        <dbReference type="ARBA" id="ARBA00004947"/>
    </source>
</evidence>
<evidence type="ECO:0000256" key="5">
    <source>
        <dbReference type="ARBA" id="ARBA00033067"/>
    </source>
</evidence>
<dbReference type="EMBL" id="CP000109">
    <property type="protein sequence ID" value="ABB42279.1"/>
    <property type="molecule type" value="Genomic_DNA"/>
</dbReference>
<dbReference type="AlphaFoldDB" id="Q31EZ4"/>
<comment type="pathway">
    <text evidence="1">Carbohydrate metabolism; galactose metabolism.</text>
</comment>